<evidence type="ECO:0000313" key="5">
    <source>
        <dbReference type="EMBL" id="CUK19821.1"/>
    </source>
</evidence>
<dbReference type="InterPro" id="IPR009057">
    <property type="entry name" value="Homeodomain-like_sf"/>
</dbReference>
<evidence type="ECO:0000259" key="4">
    <source>
        <dbReference type="PROSITE" id="PS01124"/>
    </source>
</evidence>
<dbReference type="Gene3D" id="1.10.10.60">
    <property type="entry name" value="Homeodomain-like"/>
    <property type="match status" value="1"/>
</dbReference>
<dbReference type="PROSITE" id="PS00041">
    <property type="entry name" value="HTH_ARAC_FAMILY_1"/>
    <property type="match status" value="1"/>
</dbReference>
<feature type="domain" description="HTH araC/xylS-type" evidence="4">
    <location>
        <begin position="215"/>
        <end position="315"/>
    </location>
</feature>
<evidence type="ECO:0000256" key="3">
    <source>
        <dbReference type="ARBA" id="ARBA00023163"/>
    </source>
</evidence>
<keyword evidence="6" id="KW-1185">Reference proteome</keyword>
<dbReference type="STRING" id="1715692.RUE5091_04433"/>
<dbReference type="InterPro" id="IPR018062">
    <property type="entry name" value="HTH_AraC-typ_CS"/>
</dbReference>
<evidence type="ECO:0000256" key="1">
    <source>
        <dbReference type="ARBA" id="ARBA00023015"/>
    </source>
</evidence>
<reference evidence="6" key="1">
    <citation type="submission" date="2015-09" db="EMBL/GenBank/DDBJ databases">
        <authorList>
            <person name="Rodrigo-Torres L."/>
            <person name="Arahal D.R."/>
        </authorList>
    </citation>
    <scope>NUCLEOTIDE SEQUENCE [LARGE SCALE GENOMIC DNA]</scope>
    <source>
        <strain evidence="6">CECT 5091</strain>
    </source>
</reference>
<dbReference type="PANTHER" id="PTHR46796:SF12">
    <property type="entry name" value="HTH-TYPE DNA-BINDING TRANSCRIPTIONAL ACTIVATOR EUTR"/>
    <property type="match status" value="1"/>
</dbReference>
<dbReference type="InterPro" id="IPR050204">
    <property type="entry name" value="AraC_XylS_family_regulators"/>
</dbReference>
<dbReference type="AlphaFoldDB" id="A0A0P1IT12"/>
<dbReference type="SMART" id="SM00342">
    <property type="entry name" value="HTH_ARAC"/>
    <property type="match status" value="1"/>
</dbReference>
<dbReference type="SUPFAM" id="SSF46689">
    <property type="entry name" value="Homeodomain-like"/>
    <property type="match status" value="1"/>
</dbReference>
<dbReference type="InterPro" id="IPR018060">
    <property type="entry name" value="HTH_AraC"/>
</dbReference>
<dbReference type="RefSeq" id="WP_058284030.1">
    <property type="nucleotide sequence ID" value="NZ_CYUD01000024.1"/>
</dbReference>
<dbReference type="PROSITE" id="PS01124">
    <property type="entry name" value="HTH_ARAC_FAMILY_2"/>
    <property type="match status" value="1"/>
</dbReference>
<organism evidence="5 6">
    <name type="scientific">Ruegeria denitrificans</name>
    <dbReference type="NCBI Taxonomy" id="1715692"/>
    <lineage>
        <taxon>Bacteria</taxon>
        <taxon>Pseudomonadati</taxon>
        <taxon>Pseudomonadota</taxon>
        <taxon>Alphaproteobacteria</taxon>
        <taxon>Rhodobacterales</taxon>
        <taxon>Roseobacteraceae</taxon>
        <taxon>Ruegeria</taxon>
    </lineage>
</organism>
<dbReference type="GO" id="GO:0043565">
    <property type="term" value="F:sequence-specific DNA binding"/>
    <property type="evidence" value="ECO:0007669"/>
    <property type="project" value="InterPro"/>
</dbReference>
<dbReference type="OrthoDB" id="7285481at2"/>
<accession>A0A0P1IT12</accession>
<gene>
    <name evidence="5" type="ORF">RUE5091_04433</name>
</gene>
<dbReference type="Proteomes" id="UP000051260">
    <property type="component" value="Unassembled WGS sequence"/>
</dbReference>
<dbReference type="GO" id="GO:0003700">
    <property type="term" value="F:DNA-binding transcription factor activity"/>
    <property type="evidence" value="ECO:0007669"/>
    <property type="project" value="InterPro"/>
</dbReference>
<keyword evidence="1" id="KW-0805">Transcription regulation</keyword>
<keyword evidence="3" id="KW-0804">Transcription</keyword>
<name>A0A0P1IT12_9RHOB</name>
<evidence type="ECO:0000313" key="6">
    <source>
        <dbReference type="Proteomes" id="UP000051260"/>
    </source>
</evidence>
<dbReference type="Pfam" id="PF12833">
    <property type="entry name" value="HTH_18"/>
    <property type="match status" value="1"/>
</dbReference>
<evidence type="ECO:0000256" key="2">
    <source>
        <dbReference type="ARBA" id="ARBA00023125"/>
    </source>
</evidence>
<dbReference type="PANTHER" id="PTHR46796">
    <property type="entry name" value="HTH-TYPE TRANSCRIPTIONAL ACTIVATOR RHAS-RELATED"/>
    <property type="match status" value="1"/>
</dbReference>
<proteinExistence type="predicted"/>
<sequence length="318" mass="35276">MDDIKKRSAPKKTCAPNTLFLQDPSQFRELSQWDVELRQIEEGTMNSSVSVWAGLDLQMIDLSFDKAVYQTGVSRPDILAFGLPDKGSIRTWLNGSPSDTALMNFGSGDPFEGVSNSTLTGLTFGIDIRRAQRIADDCGLDISTVRNDALRSFVSDAGKLHSLVKNKVRFLIGSAAGPSSDSEESDMILELLEMLVVGEKWADRRNSKNRTRLAQQAVEFMRAHLMDNVSIGEVCADIQVSACTLRRAFQETYGVSPKQFYLRARLGAVRHELVSCSPEESISDIANAYGFWHMGQFARDYRALFGQLPTQTLSGKMN</sequence>
<dbReference type="EMBL" id="CYUD01000024">
    <property type="protein sequence ID" value="CUK19821.1"/>
    <property type="molecule type" value="Genomic_DNA"/>
</dbReference>
<keyword evidence="2" id="KW-0238">DNA-binding</keyword>
<protein>
    <submittedName>
        <fullName evidence="5">Transcriptional regulator EutR</fullName>
    </submittedName>
</protein>